<keyword evidence="2" id="KW-0812">Transmembrane</keyword>
<dbReference type="RefSeq" id="WP_378037555.1">
    <property type="nucleotide sequence ID" value="NZ_JBHSIV010000021.1"/>
</dbReference>
<gene>
    <name evidence="3" type="ORF">ACFPBZ_18435</name>
</gene>
<keyword evidence="2" id="KW-1133">Transmembrane helix</keyword>
<evidence type="ECO:0000256" key="2">
    <source>
        <dbReference type="SAM" id="Phobius"/>
    </source>
</evidence>
<protein>
    <submittedName>
        <fullName evidence="3">DUF2530 domain-containing protein</fullName>
    </submittedName>
</protein>
<feature type="transmembrane region" description="Helical" evidence="2">
    <location>
        <begin position="49"/>
        <end position="69"/>
    </location>
</feature>
<keyword evidence="2" id="KW-0472">Membrane</keyword>
<dbReference type="InterPro" id="IPR019681">
    <property type="entry name" value="DUF2530"/>
</dbReference>
<sequence>MAEIDTAPEWQPPPLPRRLTDPVRPVLVGAALWVVALIVLALTGGPGPWLWASVVGVGLGGIGLSVLWLQRRANARGSRGAQKL</sequence>
<reference evidence="4" key="1">
    <citation type="journal article" date="2019" name="Int. J. Syst. Evol. Microbiol.">
        <title>The Global Catalogue of Microorganisms (GCM) 10K type strain sequencing project: providing services to taxonomists for standard genome sequencing and annotation.</title>
        <authorList>
            <consortium name="The Broad Institute Genomics Platform"/>
            <consortium name="The Broad Institute Genome Sequencing Center for Infectious Disease"/>
            <person name="Wu L."/>
            <person name="Ma J."/>
        </authorList>
    </citation>
    <scope>NUCLEOTIDE SEQUENCE [LARGE SCALE GENOMIC DNA]</scope>
    <source>
        <strain evidence="4">CGMCC 4.7093</strain>
    </source>
</reference>
<evidence type="ECO:0000313" key="3">
    <source>
        <dbReference type="EMBL" id="MFC5064207.1"/>
    </source>
</evidence>
<keyword evidence="4" id="KW-1185">Reference proteome</keyword>
<comment type="caution">
    <text evidence="3">The sequence shown here is derived from an EMBL/GenBank/DDBJ whole genome shotgun (WGS) entry which is preliminary data.</text>
</comment>
<evidence type="ECO:0000313" key="4">
    <source>
        <dbReference type="Proteomes" id="UP001595947"/>
    </source>
</evidence>
<accession>A0ABV9YQY1</accession>
<feature type="transmembrane region" description="Helical" evidence="2">
    <location>
        <begin position="26"/>
        <end position="43"/>
    </location>
</feature>
<dbReference type="Proteomes" id="UP001595947">
    <property type="component" value="Unassembled WGS sequence"/>
</dbReference>
<organism evidence="3 4">
    <name type="scientific">Actinomycetospora atypica</name>
    <dbReference type="NCBI Taxonomy" id="1290095"/>
    <lineage>
        <taxon>Bacteria</taxon>
        <taxon>Bacillati</taxon>
        <taxon>Actinomycetota</taxon>
        <taxon>Actinomycetes</taxon>
        <taxon>Pseudonocardiales</taxon>
        <taxon>Pseudonocardiaceae</taxon>
        <taxon>Actinomycetospora</taxon>
    </lineage>
</organism>
<evidence type="ECO:0000256" key="1">
    <source>
        <dbReference type="SAM" id="MobiDB-lite"/>
    </source>
</evidence>
<proteinExistence type="predicted"/>
<dbReference type="Pfam" id="PF10745">
    <property type="entry name" value="DUF2530"/>
    <property type="match status" value="1"/>
</dbReference>
<feature type="region of interest" description="Disordered" evidence="1">
    <location>
        <begin position="1"/>
        <end position="20"/>
    </location>
</feature>
<dbReference type="EMBL" id="JBHSIV010000021">
    <property type="protein sequence ID" value="MFC5064207.1"/>
    <property type="molecule type" value="Genomic_DNA"/>
</dbReference>
<name>A0ABV9YQY1_9PSEU</name>